<dbReference type="EMBL" id="SPHZ02000005">
    <property type="protein sequence ID" value="KAF0917139.1"/>
    <property type="molecule type" value="Genomic_DNA"/>
</dbReference>
<dbReference type="Proteomes" id="UP000479710">
    <property type="component" value="Unassembled WGS sequence"/>
</dbReference>
<dbReference type="GO" id="GO:0005634">
    <property type="term" value="C:nucleus"/>
    <property type="evidence" value="ECO:0007669"/>
    <property type="project" value="TreeGrafter"/>
</dbReference>
<feature type="region of interest" description="Disordered" evidence="6">
    <location>
        <begin position="111"/>
        <end position="159"/>
    </location>
</feature>
<dbReference type="GO" id="GO:0005524">
    <property type="term" value="F:ATP binding"/>
    <property type="evidence" value="ECO:0007669"/>
    <property type="project" value="UniProtKB-KW"/>
</dbReference>
<dbReference type="InterPro" id="IPR008271">
    <property type="entry name" value="Ser/Thr_kinase_AS"/>
</dbReference>
<evidence type="ECO:0000313" key="8">
    <source>
        <dbReference type="EMBL" id="KAF0917139.1"/>
    </source>
</evidence>
<evidence type="ECO:0000259" key="7">
    <source>
        <dbReference type="PROSITE" id="PS50011"/>
    </source>
</evidence>
<dbReference type="SUPFAM" id="SSF56112">
    <property type="entry name" value="Protein kinase-like (PK-like)"/>
    <property type="match status" value="1"/>
</dbReference>
<dbReference type="PROSITE" id="PS00108">
    <property type="entry name" value="PROTEIN_KINASE_ST"/>
    <property type="match status" value="1"/>
</dbReference>
<keyword evidence="2" id="KW-0547">Nucleotide-binding</keyword>
<dbReference type="Pfam" id="PF00069">
    <property type="entry name" value="Pkinase"/>
    <property type="match status" value="1"/>
</dbReference>
<feature type="compositionally biased region" description="Acidic residues" evidence="6">
    <location>
        <begin position="127"/>
        <end position="140"/>
    </location>
</feature>
<reference evidence="8 9" key="1">
    <citation type="submission" date="2019-11" db="EMBL/GenBank/DDBJ databases">
        <title>Whole genome sequence of Oryza granulata.</title>
        <authorList>
            <person name="Li W."/>
        </authorList>
    </citation>
    <scope>NUCLEOTIDE SEQUENCE [LARGE SCALE GENOMIC DNA]</scope>
    <source>
        <strain evidence="9">cv. Menghai</strain>
        <tissue evidence="8">Leaf</tissue>
    </source>
</reference>
<evidence type="ECO:0000256" key="6">
    <source>
        <dbReference type="SAM" id="MobiDB-lite"/>
    </source>
</evidence>
<dbReference type="GO" id="GO:0004694">
    <property type="term" value="F:eukaryotic translation initiation factor 2alpha kinase activity"/>
    <property type="evidence" value="ECO:0007669"/>
    <property type="project" value="TreeGrafter"/>
</dbReference>
<dbReference type="PROSITE" id="PS50011">
    <property type="entry name" value="PROTEIN_KINASE_DOM"/>
    <property type="match status" value="1"/>
</dbReference>
<protein>
    <recommendedName>
        <fullName evidence="7">Protein kinase domain-containing protein</fullName>
    </recommendedName>
</protein>
<dbReference type="PANTHER" id="PTHR11042">
    <property type="entry name" value="EUKARYOTIC TRANSLATION INITIATION FACTOR 2-ALPHA KINASE EIF2-ALPHA KINASE -RELATED"/>
    <property type="match status" value="1"/>
</dbReference>
<sequence length="338" mass="36869">MRTAGGEEAPSSAQVEAAAAAVAVELRFYHLGNNGGIKAMGTLEFCGGSPATLQGNADATTFLDEGTGGTEVCRLTPGLHIGVVEGGEIKDLARLSSFVANPVFATGEEVEVAKGEATDEAKKSVAEGEEDKLGEEAEGEKEEKAEGEERSEEEEEEGEKMLSLKVQVRIWPGTLREFLYDGSTQLTIEEKWALFENIAKCVEYLHLNGVIHRDLKPNNIFIGTDGGIKIGDFGHSCWIKNGEKGSQDLGTLMYTAPELRTGISTEKVDIYSIGVIYLEVFLPINARFNGLYNLMGRSYNPGWVDFGVDMELLMRLTSVHPSDRPSITEILEYINDRH</sequence>
<keyword evidence="1" id="KW-0808">Transferase</keyword>
<keyword evidence="4" id="KW-0067">ATP-binding</keyword>
<comment type="similarity">
    <text evidence="5">Belongs to the protein kinase superfamily. Ser/Thr protein kinase family. GCN2 subfamily.</text>
</comment>
<evidence type="ECO:0000256" key="3">
    <source>
        <dbReference type="ARBA" id="ARBA00022777"/>
    </source>
</evidence>
<evidence type="ECO:0000256" key="1">
    <source>
        <dbReference type="ARBA" id="ARBA00022679"/>
    </source>
</evidence>
<dbReference type="CDD" id="cd00180">
    <property type="entry name" value="PKc"/>
    <property type="match status" value="1"/>
</dbReference>
<dbReference type="SMART" id="SM00220">
    <property type="entry name" value="S_TKc"/>
    <property type="match status" value="1"/>
</dbReference>
<dbReference type="OrthoDB" id="696077at2759"/>
<dbReference type="PANTHER" id="PTHR11042:SF136">
    <property type="entry name" value="EIF-2-ALPHA KINASE GCN2"/>
    <property type="match status" value="1"/>
</dbReference>
<dbReference type="GO" id="GO:0005829">
    <property type="term" value="C:cytosol"/>
    <property type="evidence" value="ECO:0007669"/>
    <property type="project" value="TreeGrafter"/>
</dbReference>
<evidence type="ECO:0000256" key="2">
    <source>
        <dbReference type="ARBA" id="ARBA00022741"/>
    </source>
</evidence>
<proteinExistence type="inferred from homology"/>
<evidence type="ECO:0000256" key="5">
    <source>
        <dbReference type="ARBA" id="ARBA00037982"/>
    </source>
</evidence>
<organism evidence="8 9">
    <name type="scientific">Oryza meyeriana var. granulata</name>
    <dbReference type="NCBI Taxonomy" id="110450"/>
    <lineage>
        <taxon>Eukaryota</taxon>
        <taxon>Viridiplantae</taxon>
        <taxon>Streptophyta</taxon>
        <taxon>Embryophyta</taxon>
        <taxon>Tracheophyta</taxon>
        <taxon>Spermatophyta</taxon>
        <taxon>Magnoliopsida</taxon>
        <taxon>Liliopsida</taxon>
        <taxon>Poales</taxon>
        <taxon>Poaceae</taxon>
        <taxon>BOP clade</taxon>
        <taxon>Oryzoideae</taxon>
        <taxon>Oryzeae</taxon>
        <taxon>Oryzinae</taxon>
        <taxon>Oryza</taxon>
        <taxon>Oryza meyeriana</taxon>
    </lineage>
</organism>
<name>A0A6G1DXB7_9ORYZ</name>
<feature type="compositionally biased region" description="Acidic residues" evidence="6">
    <location>
        <begin position="149"/>
        <end position="158"/>
    </location>
</feature>
<feature type="domain" description="Protein kinase" evidence="7">
    <location>
        <begin position="75"/>
        <end position="338"/>
    </location>
</feature>
<dbReference type="AlphaFoldDB" id="A0A6G1DXB7"/>
<keyword evidence="3" id="KW-0418">Kinase</keyword>
<dbReference type="InterPro" id="IPR050339">
    <property type="entry name" value="CC_SR_Kinase"/>
</dbReference>
<gene>
    <name evidence="8" type="ORF">E2562_016940</name>
</gene>
<accession>A0A6G1DXB7</accession>
<comment type="caution">
    <text evidence="8">The sequence shown here is derived from an EMBL/GenBank/DDBJ whole genome shotgun (WGS) entry which is preliminary data.</text>
</comment>
<evidence type="ECO:0000256" key="4">
    <source>
        <dbReference type="ARBA" id="ARBA00022840"/>
    </source>
</evidence>
<evidence type="ECO:0000313" key="9">
    <source>
        <dbReference type="Proteomes" id="UP000479710"/>
    </source>
</evidence>
<keyword evidence="9" id="KW-1185">Reference proteome</keyword>
<dbReference type="Gene3D" id="1.10.510.10">
    <property type="entry name" value="Transferase(Phosphotransferase) domain 1"/>
    <property type="match status" value="1"/>
</dbReference>
<dbReference type="InterPro" id="IPR000719">
    <property type="entry name" value="Prot_kinase_dom"/>
</dbReference>
<feature type="compositionally biased region" description="Basic and acidic residues" evidence="6">
    <location>
        <begin position="111"/>
        <end position="126"/>
    </location>
</feature>
<dbReference type="InterPro" id="IPR011009">
    <property type="entry name" value="Kinase-like_dom_sf"/>
</dbReference>